<dbReference type="RefSeq" id="WP_305386314.1">
    <property type="nucleotide sequence ID" value="NZ_CP117450.1"/>
</dbReference>
<keyword evidence="4 8" id="KW-0378">Hydrolase</keyword>
<reference evidence="10 11" key="1">
    <citation type="submission" date="2023-02" db="EMBL/GenBank/DDBJ databases">
        <title>Evolution of Hrp T3SS in non-pathogenic Pseudomonas fluorescens.</title>
        <authorList>
            <person name="Liao K."/>
            <person name="Wei H."/>
            <person name="Gu Y."/>
        </authorList>
    </citation>
    <scope>NUCLEOTIDE SEQUENCE [LARGE SCALE GENOMIC DNA]</scope>
    <source>
        <strain evidence="10 11">FP2043</strain>
    </source>
</reference>
<evidence type="ECO:0000256" key="1">
    <source>
        <dbReference type="ARBA" id="ARBA00008136"/>
    </source>
</evidence>
<evidence type="ECO:0000313" key="11">
    <source>
        <dbReference type="Proteomes" id="UP001236748"/>
    </source>
</evidence>
<organism evidence="10 11">
    <name type="scientific">Pseudomonas lurida</name>
    <dbReference type="NCBI Taxonomy" id="244566"/>
    <lineage>
        <taxon>Bacteria</taxon>
        <taxon>Pseudomonadati</taxon>
        <taxon>Pseudomonadota</taxon>
        <taxon>Gammaproteobacteria</taxon>
        <taxon>Pseudomonadales</taxon>
        <taxon>Pseudomonadaceae</taxon>
        <taxon>Pseudomonas</taxon>
    </lineage>
</organism>
<accession>A0ABY9FLM4</accession>
<dbReference type="Pfam" id="PF02586">
    <property type="entry name" value="SRAP"/>
    <property type="match status" value="1"/>
</dbReference>
<dbReference type="SUPFAM" id="SSF143081">
    <property type="entry name" value="BB1717-like"/>
    <property type="match status" value="1"/>
</dbReference>
<evidence type="ECO:0000256" key="8">
    <source>
        <dbReference type="RuleBase" id="RU364100"/>
    </source>
</evidence>
<proteinExistence type="inferred from homology"/>
<dbReference type="Proteomes" id="UP001236748">
    <property type="component" value="Chromosome"/>
</dbReference>
<comment type="similarity">
    <text evidence="1 8">Belongs to the SOS response-associated peptidase family.</text>
</comment>
<keyword evidence="5" id="KW-0190">Covalent protein-DNA linkage</keyword>
<keyword evidence="7" id="KW-0456">Lyase</keyword>
<dbReference type="InterPro" id="IPR036590">
    <property type="entry name" value="SRAP-like"/>
</dbReference>
<protein>
    <recommendedName>
        <fullName evidence="8">Abasic site processing protein</fullName>
        <ecNumber evidence="8">3.4.-.-</ecNumber>
    </recommendedName>
</protein>
<gene>
    <name evidence="10" type="ORF">PSH67_15225</name>
</gene>
<feature type="compositionally biased region" description="Basic and acidic residues" evidence="9">
    <location>
        <begin position="231"/>
        <end position="254"/>
    </location>
</feature>
<dbReference type="EMBL" id="CP117450">
    <property type="protein sequence ID" value="WLH04211.1"/>
    <property type="molecule type" value="Genomic_DNA"/>
</dbReference>
<evidence type="ECO:0000256" key="5">
    <source>
        <dbReference type="ARBA" id="ARBA00023124"/>
    </source>
</evidence>
<sequence length="254" mass="28859">MCGRFVQYEGMAIFIEELSPQIELFSGYDAQPIDRYNVAPSTRVQVLHTLEDGLHIDAVKWGWAPFWSKGKRPDPINARVETVTMGKFFKQLWPNGRAIVPSEGWYEWVKDPDDPKKKKKKKKQPYFIRLKSRRPMFFGALAQVNPGLEPHEGDGFIIITAASDQGMVDIHDRRPLVLTPEHANEWLDPGITPSRAAEIAKKLCQPTEEFEWFPVGKAVGNVRNQGPELIEPDRSAQVPHHEGDCGDPHQGKQK</sequence>
<dbReference type="EC" id="3.4.-.-" evidence="8"/>
<dbReference type="InterPro" id="IPR003738">
    <property type="entry name" value="SRAP"/>
</dbReference>
<dbReference type="PANTHER" id="PTHR13604:SF0">
    <property type="entry name" value="ABASIC SITE PROCESSING PROTEIN HMCES"/>
    <property type="match status" value="1"/>
</dbReference>
<evidence type="ECO:0000256" key="4">
    <source>
        <dbReference type="ARBA" id="ARBA00022801"/>
    </source>
</evidence>
<keyword evidence="6" id="KW-0238">DNA-binding</keyword>
<evidence type="ECO:0000256" key="6">
    <source>
        <dbReference type="ARBA" id="ARBA00023125"/>
    </source>
</evidence>
<evidence type="ECO:0000256" key="7">
    <source>
        <dbReference type="ARBA" id="ARBA00023239"/>
    </source>
</evidence>
<name>A0ABY9FLM4_9PSED</name>
<evidence type="ECO:0000256" key="2">
    <source>
        <dbReference type="ARBA" id="ARBA00022670"/>
    </source>
</evidence>
<keyword evidence="3" id="KW-0227">DNA damage</keyword>
<dbReference type="PANTHER" id="PTHR13604">
    <property type="entry name" value="DC12-RELATED"/>
    <property type="match status" value="1"/>
</dbReference>
<dbReference type="Gene3D" id="3.90.1680.10">
    <property type="entry name" value="SOS response associated peptidase-like"/>
    <property type="match status" value="1"/>
</dbReference>
<evidence type="ECO:0000313" key="10">
    <source>
        <dbReference type="EMBL" id="WLH04211.1"/>
    </source>
</evidence>
<keyword evidence="11" id="KW-1185">Reference proteome</keyword>
<feature type="region of interest" description="Disordered" evidence="9">
    <location>
        <begin position="223"/>
        <end position="254"/>
    </location>
</feature>
<evidence type="ECO:0000256" key="9">
    <source>
        <dbReference type="SAM" id="MobiDB-lite"/>
    </source>
</evidence>
<keyword evidence="2 8" id="KW-0645">Protease</keyword>
<evidence type="ECO:0000256" key="3">
    <source>
        <dbReference type="ARBA" id="ARBA00022763"/>
    </source>
</evidence>